<protein>
    <recommendedName>
        <fullName evidence="2">Methyltransferase-like protein 5</fullName>
    </recommendedName>
</protein>
<evidence type="ECO:0000256" key="1">
    <source>
        <dbReference type="ARBA" id="ARBA00009741"/>
    </source>
</evidence>
<evidence type="ECO:0000313" key="4">
    <source>
        <dbReference type="EMBL" id="WMW24130.1"/>
    </source>
</evidence>
<dbReference type="GO" id="GO:0008757">
    <property type="term" value="F:S-adenosylmethionine-dependent methyltransferase activity"/>
    <property type="evidence" value="ECO:0007669"/>
    <property type="project" value="UniProtKB-ARBA"/>
</dbReference>
<organism evidence="4 5">
    <name type="scientific">Methanolobus sediminis</name>
    <dbReference type="NCBI Taxonomy" id="3072978"/>
    <lineage>
        <taxon>Archaea</taxon>
        <taxon>Methanobacteriati</taxon>
        <taxon>Methanobacteriota</taxon>
        <taxon>Stenosarchaea group</taxon>
        <taxon>Methanomicrobia</taxon>
        <taxon>Methanosarcinales</taxon>
        <taxon>Methanosarcinaceae</taxon>
        <taxon>Methanolobus</taxon>
    </lineage>
</organism>
<dbReference type="InterPro" id="IPR029063">
    <property type="entry name" value="SAM-dependent_MTases_sf"/>
</dbReference>
<dbReference type="Proteomes" id="UP001182908">
    <property type="component" value="Chromosome"/>
</dbReference>
<dbReference type="AlphaFoldDB" id="A0AA51YI48"/>
<dbReference type="GO" id="GO:0003676">
    <property type="term" value="F:nucleic acid binding"/>
    <property type="evidence" value="ECO:0007669"/>
    <property type="project" value="InterPro"/>
</dbReference>
<dbReference type="GeneID" id="84232745"/>
<evidence type="ECO:0000259" key="3">
    <source>
        <dbReference type="Pfam" id="PF05175"/>
    </source>
</evidence>
<dbReference type="RefSeq" id="WP_309309944.1">
    <property type="nucleotide sequence ID" value="NZ_CP133592.1"/>
</dbReference>
<dbReference type="PANTHER" id="PTHR23290:SF0">
    <property type="entry name" value="RRNA N6-ADENOSINE-METHYLTRANSFERASE METTL5"/>
    <property type="match status" value="1"/>
</dbReference>
<sequence>MKQRKLEMLLEQVEGFDSPNVNLEQYATPALLAAEMLHFAFMQGDLEGTVFDLGCGTGMLAIGAKLLGAEKVVGFDIDNKALEVARRNAEKLGVDVEFIHADIFEVEGHADTVVMNPPFGAQTKGNDRPFLLSALKTSDVIYSIHNCGSHDFISKFIGDARITDWYSTAFPMKRTFKFHKKEVEMVKVEIYRIVR</sequence>
<feature type="domain" description="Methyltransferase small" evidence="3">
    <location>
        <begin position="42"/>
        <end position="124"/>
    </location>
</feature>
<dbReference type="InterPro" id="IPR007848">
    <property type="entry name" value="Small_mtfrase_dom"/>
</dbReference>
<dbReference type="CDD" id="cd02440">
    <property type="entry name" value="AdoMet_MTases"/>
    <property type="match status" value="1"/>
</dbReference>
<evidence type="ECO:0000313" key="5">
    <source>
        <dbReference type="Proteomes" id="UP001182908"/>
    </source>
</evidence>
<name>A0AA51YI48_9EURY</name>
<evidence type="ECO:0000256" key="2">
    <source>
        <dbReference type="ARBA" id="ARBA00041374"/>
    </source>
</evidence>
<gene>
    <name evidence="4" type="ORF">RE474_08470</name>
</gene>
<dbReference type="EMBL" id="CP133592">
    <property type="protein sequence ID" value="WMW24130.1"/>
    <property type="molecule type" value="Genomic_DNA"/>
</dbReference>
<dbReference type="SUPFAM" id="SSF53335">
    <property type="entry name" value="S-adenosyl-L-methionine-dependent methyltransferases"/>
    <property type="match status" value="1"/>
</dbReference>
<dbReference type="InterPro" id="IPR051720">
    <property type="entry name" value="rRNA_MeTrfase/Polyamine_Synth"/>
</dbReference>
<dbReference type="Gene3D" id="3.40.50.150">
    <property type="entry name" value="Vaccinia Virus protein VP39"/>
    <property type="match status" value="1"/>
</dbReference>
<dbReference type="InterPro" id="IPR002052">
    <property type="entry name" value="DNA_methylase_N6_adenine_CS"/>
</dbReference>
<accession>A0AA51YI48</accession>
<reference evidence="4 5" key="1">
    <citation type="submission" date="2023-08" db="EMBL/GenBank/DDBJ databases">
        <title>Methanolobus mangrovi sp. nov. and Methanolobus sediminis sp. nov, two novel methylotrophic methanogens isolated from mangrove sediments in China.</title>
        <authorList>
            <person name="Zhou J."/>
        </authorList>
    </citation>
    <scope>NUCLEOTIDE SEQUENCE [LARGE SCALE GENOMIC DNA]</scope>
    <source>
        <strain evidence="4 5">FTZ6</strain>
    </source>
</reference>
<dbReference type="KEGG" id="mseb:RE474_08470"/>
<comment type="similarity">
    <text evidence="1">Belongs to the methyltransferase superfamily. PrmA family.</text>
</comment>
<dbReference type="PROSITE" id="PS00092">
    <property type="entry name" value="N6_MTASE"/>
    <property type="match status" value="1"/>
</dbReference>
<dbReference type="GO" id="GO:0032259">
    <property type="term" value="P:methylation"/>
    <property type="evidence" value="ECO:0007669"/>
    <property type="project" value="InterPro"/>
</dbReference>
<dbReference type="PANTHER" id="PTHR23290">
    <property type="entry name" value="RRNA N6-ADENOSINE-METHYLTRANSFERASE METTL5"/>
    <property type="match status" value="1"/>
</dbReference>
<proteinExistence type="inferred from homology"/>
<keyword evidence="5" id="KW-1185">Reference proteome</keyword>
<dbReference type="Pfam" id="PF05175">
    <property type="entry name" value="MTS"/>
    <property type="match status" value="1"/>
</dbReference>